<dbReference type="Gene3D" id="3.30.70.20">
    <property type="match status" value="2"/>
</dbReference>
<dbReference type="Proteomes" id="UP000321464">
    <property type="component" value="Unassembled WGS sequence"/>
</dbReference>
<feature type="domain" description="4Fe-4S ferredoxin-type" evidence="8">
    <location>
        <begin position="670"/>
        <end position="702"/>
    </location>
</feature>
<dbReference type="PROSITE" id="PS00198">
    <property type="entry name" value="4FE4S_FER_1"/>
    <property type="match status" value="1"/>
</dbReference>
<organism evidence="9 10">
    <name type="scientific">Novosphingobium sediminis</name>
    <dbReference type="NCBI Taxonomy" id="707214"/>
    <lineage>
        <taxon>Bacteria</taxon>
        <taxon>Pseudomonadati</taxon>
        <taxon>Pseudomonadota</taxon>
        <taxon>Alphaproteobacteria</taxon>
        <taxon>Sphingomonadales</taxon>
        <taxon>Sphingomonadaceae</taxon>
        <taxon>Novosphingobium</taxon>
    </lineage>
</organism>
<keyword evidence="1" id="KW-0813">Transport</keyword>
<feature type="domain" description="Cyclic nucleotide-binding" evidence="7">
    <location>
        <begin position="513"/>
        <end position="632"/>
    </location>
</feature>
<dbReference type="InterPro" id="IPR017896">
    <property type="entry name" value="4Fe4S_Fe-S-bd"/>
</dbReference>
<proteinExistence type="predicted"/>
<evidence type="ECO:0000259" key="7">
    <source>
        <dbReference type="PROSITE" id="PS50042"/>
    </source>
</evidence>
<dbReference type="OrthoDB" id="9779457at2"/>
<feature type="domain" description="4Fe-4S ferredoxin-type" evidence="8">
    <location>
        <begin position="739"/>
        <end position="767"/>
    </location>
</feature>
<dbReference type="EMBL" id="BJYR01000009">
    <property type="protein sequence ID" value="GEN99467.1"/>
    <property type="molecule type" value="Genomic_DNA"/>
</dbReference>
<dbReference type="InterPro" id="IPR017900">
    <property type="entry name" value="4Fe4S_Fe_S_CS"/>
</dbReference>
<dbReference type="GO" id="GO:0051539">
    <property type="term" value="F:4 iron, 4 sulfur cluster binding"/>
    <property type="evidence" value="ECO:0007669"/>
    <property type="project" value="UniProtKB-KW"/>
</dbReference>
<dbReference type="PANTHER" id="PTHR42859">
    <property type="entry name" value="OXIDOREDUCTASE"/>
    <property type="match status" value="1"/>
</dbReference>
<dbReference type="PROSITE" id="PS50042">
    <property type="entry name" value="CNMP_BINDING_3"/>
    <property type="match status" value="2"/>
</dbReference>
<dbReference type="PROSITE" id="PS51379">
    <property type="entry name" value="4FE4S_FER_2"/>
    <property type="match status" value="3"/>
</dbReference>
<keyword evidence="6" id="KW-0411">Iron-sulfur</keyword>
<dbReference type="Pfam" id="PF00027">
    <property type="entry name" value="cNMP_binding"/>
    <property type="match status" value="2"/>
</dbReference>
<dbReference type="InterPro" id="IPR018490">
    <property type="entry name" value="cNMP-bd_dom_sf"/>
</dbReference>
<sequence length="858" mass="92649">MSEVYKVAIIGSGPAGMSAASRAAQLRLPHVLLEKTDHLSDTIYKYQKGKHVMATPSQLVLRSDQEFDAGKREDILGRWNKRTEELGVNVKYNAEVKSIKGTGPTIEGSVQKIVTRARDGSTTTTEVQRFAPPYAITLTSGEVVMAEAVVLAIGTQGNPNLMRCPGGDLPHVTYQLDDPYAVLDQHIVVVGTGDAGIENARGLAEDAAQGNVVTILNRSPKSANVRESFATAKEPNAKALVEDDAAGKLTIRYETETKSVEPGWITLNTRDGEERIRCDRIIARIGSAPPRGFVEGCGIEFASNDRLAFPTLSPQFESTAPGIFVIGALAGYPLIKHCMNQGYDVIEFINGNADLKPADEPLLEAKFAGLPGRRSVAEWLELLRTNIAILNGMTTLQLREFMLDSDARFYKAGETIFEKNDPGSSLFAIADGSVHVRIDPNDPSKVVSIEKGSIFGEVGLISGRRRGATVVAASDCICVEISRNAALKLQSQVPSARRTIERISTERQLLQMFGSGLTPDDVREVVETAKIMSVRAGDAIITEGADDKDVFVIRVGSMIVEKVVGGKPVFLSYLPAGSYVGEMALIDGGQRTATVRAAIKSEVIKIDGEAFARVLAAKPALLERARKDMEARRATNAFVESKKDGFSGVVDLYSEQAKFLVSQGLGEATDVLLIDERLCVGCDNCEKACADSHDGLSRLDREAGKSFAHLHVPTSCRHCEHPHCMADCPPNAIHRGPDGEVFINDTCIGCGNCQRNCPYGVIRMDKVPPKKPSLLSWLFFGSGPGPGEPPYKWSKKNTKYTGDPVQDDKLDRKKAIKCDMCAGIEGGPSCVRACPTGAAIRVSPDEFLTVARLENEGA</sequence>
<dbReference type="InterPro" id="IPR023753">
    <property type="entry name" value="FAD/NAD-binding_dom"/>
</dbReference>
<evidence type="ECO:0000256" key="1">
    <source>
        <dbReference type="ARBA" id="ARBA00022448"/>
    </source>
</evidence>
<dbReference type="PROSITE" id="PS00889">
    <property type="entry name" value="CNMP_BINDING_2"/>
    <property type="match status" value="1"/>
</dbReference>
<evidence type="ECO:0008006" key="11">
    <source>
        <dbReference type="Google" id="ProtNLM"/>
    </source>
</evidence>
<dbReference type="GO" id="GO:0016491">
    <property type="term" value="F:oxidoreductase activity"/>
    <property type="evidence" value="ECO:0007669"/>
    <property type="project" value="InterPro"/>
</dbReference>
<protein>
    <recommendedName>
        <fullName evidence="11">Oxidoreductase</fullName>
    </recommendedName>
</protein>
<dbReference type="InterPro" id="IPR000595">
    <property type="entry name" value="cNMP-bd_dom"/>
</dbReference>
<dbReference type="SMART" id="SM00100">
    <property type="entry name" value="cNMP"/>
    <property type="match status" value="2"/>
</dbReference>
<dbReference type="PRINTS" id="PR00368">
    <property type="entry name" value="FADPNR"/>
</dbReference>
<evidence type="ECO:0000256" key="3">
    <source>
        <dbReference type="ARBA" id="ARBA00022723"/>
    </source>
</evidence>
<dbReference type="CDD" id="cd16367">
    <property type="entry name" value="DMSOR_beta_like"/>
    <property type="match status" value="1"/>
</dbReference>
<dbReference type="Gene3D" id="2.60.120.10">
    <property type="entry name" value="Jelly Rolls"/>
    <property type="match status" value="2"/>
</dbReference>
<keyword evidence="4" id="KW-0249">Electron transport</keyword>
<reference evidence="9 10" key="1">
    <citation type="submission" date="2019-07" db="EMBL/GenBank/DDBJ databases">
        <title>Whole genome shotgun sequence of Novosphingobium sediminis NBRC 106119.</title>
        <authorList>
            <person name="Hosoyama A."/>
            <person name="Uohara A."/>
            <person name="Ohji S."/>
            <person name="Ichikawa N."/>
        </authorList>
    </citation>
    <scope>NUCLEOTIDE SEQUENCE [LARGE SCALE GENOMIC DNA]</scope>
    <source>
        <strain evidence="9 10">NBRC 106119</strain>
    </source>
</reference>
<evidence type="ECO:0000313" key="9">
    <source>
        <dbReference type="EMBL" id="GEN99467.1"/>
    </source>
</evidence>
<dbReference type="CDD" id="cd00038">
    <property type="entry name" value="CAP_ED"/>
    <property type="match status" value="2"/>
</dbReference>
<evidence type="ECO:0000313" key="10">
    <source>
        <dbReference type="Proteomes" id="UP000321464"/>
    </source>
</evidence>
<dbReference type="SUPFAM" id="SSF51905">
    <property type="entry name" value="FAD/NAD(P)-binding domain"/>
    <property type="match status" value="1"/>
</dbReference>
<dbReference type="InterPro" id="IPR018488">
    <property type="entry name" value="cNMP-bd_CS"/>
</dbReference>
<dbReference type="SUPFAM" id="SSF54862">
    <property type="entry name" value="4Fe-4S ferredoxins"/>
    <property type="match status" value="1"/>
</dbReference>
<dbReference type="Pfam" id="PF13247">
    <property type="entry name" value="Fer4_11"/>
    <property type="match status" value="1"/>
</dbReference>
<feature type="domain" description="4Fe-4S ferredoxin-type" evidence="8">
    <location>
        <begin position="812"/>
        <end position="845"/>
    </location>
</feature>
<comment type="caution">
    <text evidence="9">The sequence shown here is derived from an EMBL/GenBank/DDBJ whole genome shotgun (WGS) entry which is preliminary data.</text>
</comment>
<evidence type="ECO:0000256" key="2">
    <source>
        <dbReference type="ARBA" id="ARBA00022485"/>
    </source>
</evidence>
<evidence type="ECO:0000256" key="4">
    <source>
        <dbReference type="ARBA" id="ARBA00022982"/>
    </source>
</evidence>
<dbReference type="AlphaFoldDB" id="A0A512AID5"/>
<gene>
    <name evidence="9" type="ORF">NSE01_13000</name>
</gene>
<dbReference type="Gene3D" id="3.50.50.60">
    <property type="entry name" value="FAD/NAD(P)-binding domain"/>
    <property type="match status" value="2"/>
</dbReference>
<name>A0A512AID5_9SPHN</name>
<evidence type="ECO:0000256" key="6">
    <source>
        <dbReference type="ARBA" id="ARBA00023014"/>
    </source>
</evidence>
<keyword evidence="3" id="KW-0479">Metal-binding</keyword>
<keyword evidence="10" id="KW-1185">Reference proteome</keyword>
<dbReference type="PRINTS" id="PR00411">
    <property type="entry name" value="PNDRDTASEI"/>
</dbReference>
<feature type="domain" description="Cyclic nucleotide-binding" evidence="7">
    <location>
        <begin position="389"/>
        <end position="489"/>
    </location>
</feature>
<dbReference type="InterPro" id="IPR050294">
    <property type="entry name" value="RnfB_subfamily"/>
</dbReference>
<dbReference type="PANTHER" id="PTHR42859:SF10">
    <property type="entry name" value="DIMETHYLSULFOXIDE REDUCTASE CHAIN B"/>
    <property type="match status" value="1"/>
</dbReference>
<dbReference type="SUPFAM" id="SSF51206">
    <property type="entry name" value="cAMP-binding domain-like"/>
    <property type="match status" value="2"/>
</dbReference>
<accession>A0A512AID5</accession>
<evidence type="ECO:0000256" key="5">
    <source>
        <dbReference type="ARBA" id="ARBA00023004"/>
    </source>
</evidence>
<keyword evidence="2" id="KW-0004">4Fe-4S</keyword>
<dbReference type="Pfam" id="PF07992">
    <property type="entry name" value="Pyr_redox_2"/>
    <property type="match status" value="1"/>
</dbReference>
<dbReference type="GO" id="GO:0046872">
    <property type="term" value="F:metal ion binding"/>
    <property type="evidence" value="ECO:0007669"/>
    <property type="project" value="UniProtKB-KW"/>
</dbReference>
<dbReference type="InterPro" id="IPR014710">
    <property type="entry name" value="RmlC-like_jellyroll"/>
</dbReference>
<dbReference type="InterPro" id="IPR036188">
    <property type="entry name" value="FAD/NAD-bd_sf"/>
</dbReference>
<keyword evidence="5" id="KW-0408">Iron</keyword>
<evidence type="ECO:0000259" key="8">
    <source>
        <dbReference type="PROSITE" id="PS51379"/>
    </source>
</evidence>